<dbReference type="AlphaFoldDB" id="A0A8S3TGE5"/>
<dbReference type="Proteomes" id="UP000683360">
    <property type="component" value="Unassembled WGS sequence"/>
</dbReference>
<keyword evidence="2" id="KW-0175">Coiled coil</keyword>
<organism evidence="4 5">
    <name type="scientific">Mytilus edulis</name>
    <name type="common">Blue mussel</name>
    <dbReference type="NCBI Taxonomy" id="6550"/>
    <lineage>
        <taxon>Eukaryota</taxon>
        <taxon>Metazoa</taxon>
        <taxon>Spiralia</taxon>
        <taxon>Lophotrochozoa</taxon>
        <taxon>Mollusca</taxon>
        <taxon>Bivalvia</taxon>
        <taxon>Autobranchia</taxon>
        <taxon>Pteriomorphia</taxon>
        <taxon>Mytilida</taxon>
        <taxon>Mytiloidea</taxon>
        <taxon>Mytilidae</taxon>
        <taxon>Mytilinae</taxon>
        <taxon>Mytilus</taxon>
    </lineage>
</organism>
<dbReference type="SUPFAM" id="SSF50969">
    <property type="entry name" value="YVTN repeat-like/Quinoprotein amine dehydrogenase"/>
    <property type="match status" value="1"/>
</dbReference>
<dbReference type="InterPro" id="IPR011044">
    <property type="entry name" value="Quino_amine_DH_bsu"/>
</dbReference>
<dbReference type="Gene3D" id="3.30.160.60">
    <property type="entry name" value="Classic Zinc Finger"/>
    <property type="match status" value="1"/>
</dbReference>
<dbReference type="PROSITE" id="PS50119">
    <property type="entry name" value="ZF_BBOX"/>
    <property type="match status" value="1"/>
</dbReference>
<name>A0A8S3TGE5_MYTED</name>
<keyword evidence="5" id="KW-1185">Reference proteome</keyword>
<keyword evidence="1" id="KW-0863">Zinc-finger</keyword>
<reference evidence="4" key="1">
    <citation type="submission" date="2021-03" db="EMBL/GenBank/DDBJ databases">
        <authorList>
            <person name="Bekaert M."/>
        </authorList>
    </citation>
    <scope>NUCLEOTIDE SEQUENCE</scope>
</reference>
<protein>
    <recommendedName>
        <fullName evidence="3">B box-type domain-containing protein</fullName>
    </recommendedName>
</protein>
<keyword evidence="1" id="KW-0862">Zinc</keyword>
<comment type="caution">
    <text evidence="4">The sequence shown here is derived from an EMBL/GenBank/DDBJ whole genome shotgun (WGS) entry which is preliminary data.</text>
</comment>
<feature type="coiled-coil region" evidence="2">
    <location>
        <begin position="130"/>
        <end position="211"/>
    </location>
</feature>
<dbReference type="Gene3D" id="2.40.10.500">
    <property type="match status" value="1"/>
</dbReference>
<dbReference type="InterPro" id="IPR000315">
    <property type="entry name" value="Znf_B-box"/>
</dbReference>
<dbReference type="InterPro" id="IPR047153">
    <property type="entry name" value="TRIM45/56/19-like"/>
</dbReference>
<evidence type="ECO:0000259" key="3">
    <source>
        <dbReference type="PROSITE" id="PS50119"/>
    </source>
</evidence>
<evidence type="ECO:0000256" key="2">
    <source>
        <dbReference type="SAM" id="Coils"/>
    </source>
</evidence>
<evidence type="ECO:0000313" key="4">
    <source>
        <dbReference type="EMBL" id="CAG2232714.1"/>
    </source>
</evidence>
<evidence type="ECO:0000313" key="5">
    <source>
        <dbReference type="Proteomes" id="UP000683360"/>
    </source>
</evidence>
<dbReference type="GO" id="GO:0008270">
    <property type="term" value="F:zinc ion binding"/>
    <property type="evidence" value="ECO:0007669"/>
    <property type="project" value="UniProtKB-KW"/>
</dbReference>
<sequence>MASSVPSCGVCEYRHIFKLASIWCSDCNEGLCVNCNEHHEMSKATRKHRTLSMSDYQKLPSYIRNINQTCSEHDESYQIYCNDHECACCSKCIVEEHAKCQNIANFDDVVKHTKSLIAFIEIQETLNEVAENIQRIRKDKKNNMKAISKKRKRIESEIQQVRENINQYLDKLRDNFRIELNNIERKENRKINQFINALDEHKCKLTEHQKNITYIKQYASDLQSFLAMKQLEGDVDEKCQFIESLSESDVLNRVEIKCNISSSLTDIANIVPVFGKVYIESASKSVMITKKKQQQAQLVLPRALSLPVESIQVELQQTIESKSHVRGCCILPDGRFVLTYPDLNKVEIVKEDGSADFSLNVTAAYGVAYNDADNTLAISSWWFNGVGDQITIIDLTQRKVKKTFSLGGQTTGIATTNKTLLYYKTNKAIQAIDLSNESTSDIVPKNKESFVNVAICNDKIYYSSYEYDTVECCDLKGTPIWTFKNESVLSYPSGISVDNDGNVFVVGHETQNVVVISSDGRTHQELLTLSENFRSPWSINFGRATNQLLVATYHKKSYLFTVSRN</sequence>
<dbReference type="CDD" id="cd19757">
    <property type="entry name" value="Bbox1"/>
    <property type="match status" value="1"/>
</dbReference>
<keyword evidence="1" id="KW-0479">Metal-binding</keyword>
<dbReference type="Gene3D" id="2.130.10.10">
    <property type="entry name" value="YVTN repeat-like/Quinoprotein amine dehydrogenase"/>
    <property type="match status" value="1"/>
</dbReference>
<accession>A0A8S3TGE5</accession>
<dbReference type="PANTHER" id="PTHR25462:SF296">
    <property type="entry name" value="MEIOTIC P26, ISOFORM F"/>
    <property type="match status" value="1"/>
</dbReference>
<gene>
    <name evidence="4" type="ORF">MEDL_45419</name>
</gene>
<dbReference type="PANTHER" id="PTHR25462">
    <property type="entry name" value="BONUS, ISOFORM C-RELATED"/>
    <property type="match status" value="1"/>
</dbReference>
<dbReference type="OrthoDB" id="6089885at2759"/>
<evidence type="ECO:0000256" key="1">
    <source>
        <dbReference type="PROSITE-ProRule" id="PRU00024"/>
    </source>
</evidence>
<feature type="domain" description="B box-type" evidence="3">
    <location>
        <begin position="10"/>
        <end position="53"/>
    </location>
</feature>
<proteinExistence type="predicted"/>
<dbReference type="EMBL" id="CAJPWZ010002188">
    <property type="protein sequence ID" value="CAG2232714.1"/>
    <property type="molecule type" value="Genomic_DNA"/>
</dbReference>
<dbReference type="InterPro" id="IPR015943">
    <property type="entry name" value="WD40/YVTN_repeat-like_dom_sf"/>
</dbReference>